<evidence type="ECO:0000313" key="2">
    <source>
        <dbReference type="Proteomes" id="UP000032417"/>
    </source>
</evidence>
<dbReference type="STRING" id="1562970.ING2E5B_0200"/>
<dbReference type="InterPro" id="IPR024213">
    <property type="entry name" value="DUF3822"/>
</dbReference>
<dbReference type="CDD" id="cd24013">
    <property type="entry name" value="ASKHA_ATPase_BT3980-like"/>
    <property type="match status" value="1"/>
</dbReference>
<dbReference type="AlphaFoldDB" id="A0A098BWD0"/>
<accession>A0A098BWD0</accession>
<dbReference type="HOGENOM" id="CLU_081202_1_1_10"/>
<dbReference type="Gene3D" id="3.30.420.260">
    <property type="match status" value="1"/>
</dbReference>
<dbReference type="Gene3D" id="3.30.420.250">
    <property type="match status" value="1"/>
</dbReference>
<gene>
    <name evidence="1" type="ORF">ING2E5B_0200</name>
</gene>
<dbReference type="KEGG" id="pbt:ING2E5B_0200"/>
<organism evidence="1 2">
    <name type="scientific">Fermentimonas caenicola</name>
    <dbReference type="NCBI Taxonomy" id="1562970"/>
    <lineage>
        <taxon>Bacteria</taxon>
        <taxon>Pseudomonadati</taxon>
        <taxon>Bacteroidota</taxon>
        <taxon>Bacteroidia</taxon>
        <taxon>Bacteroidales</taxon>
        <taxon>Dysgonomonadaceae</taxon>
        <taxon>Fermentimonas</taxon>
    </lineage>
</organism>
<dbReference type="Pfam" id="PF12864">
    <property type="entry name" value="DUF3822"/>
    <property type="match status" value="1"/>
</dbReference>
<evidence type="ECO:0000313" key="1">
    <source>
        <dbReference type="EMBL" id="CEA14970.1"/>
    </source>
</evidence>
<sequence length="271" mass="31576">MFLPENIDLANSEKYRLSIRLSPNGFSFYFHSSENPDIFHFQKTDLSNKLSYIDNIKKIIFDQGFFSSPFNKTTVILVSPHYTIVPKPYFDERKSKDIMDFNFHNLKGTILHNSSESDKLSVLFNMDEDVHSFLTRHLSNPEFKHHTSSLLCFFNTYKQKENQKKCFVDFHDGFVSIYSYLEDKLLSALTFPANSKQDITYYIASIWEKQSFDQTKDCLYLCGEIDSHLSVINDLKRLINNVERVELKPKAKISAEEMRVLPTDVIASLCV</sequence>
<proteinExistence type="predicted"/>
<keyword evidence="2" id="KW-1185">Reference proteome</keyword>
<dbReference type="Proteomes" id="UP000032417">
    <property type="component" value="Chromosome 1"/>
</dbReference>
<name>A0A098BWD0_9BACT</name>
<evidence type="ECO:0008006" key="3">
    <source>
        <dbReference type="Google" id="ProtNLM"/>
    </source>
</evidence>
<dbReference type="OrthoDB" id="658622at2"/>
<reference evidence="1 2" key="1">
    <citation type="submission" date="2014-08" db="EMBL/GenBank/DDBJ databases">
        <authorList>
            <person name="Wibberg D."/>
        </authorList>
    </citation>
    <scope>NUCLEOTIDE SEQUENCE [LARGE SCALE GENOMIC DNA]</scope>
    <source>
        <strain evidence="2">ING2-E5B</strain>
    </source>
</reference>
<protein>
    <recommendedName>
        <fullName evidence="3">DUF3822 domain-containing protein</fullName>
    </recommendedName>
</protein>
<dbReference type="EMBL" id="LN515532">
    <property type="protein sequence ID" value="CEA14970.1"/>
    <property type="molecule type" value="Genomic_DNA"/>
</dbReference>